<sequence>MRIAIVYLFFPPFCCSCHASNEKKRTETYTHTIHVYIYIYASLCKSTIDASLALIHLPLQEPESFRYISTLIDINKYKHTYTLIHLFIYVSSRCKKKGGKEKIINPGNKETLGESDQSVIQQKIIP</sequence>
<evidence type="ECO:0000313" key="2">
    <source>
        <dbReference type="EMBL" id="CCC92388.1"/>
    </source>
</evidence>
<name>G0USM5_TRYCI</name>
<protein>
    <recommendedName>
        <fullName evidence="3">Secreted protein</fullName>
    </recommendedName>
</protein>
<evidence type="ECO:0008006" key="3">
    <source>
        <dbReference type="Google" id="ProtNLM"/>
    </source>
</evidence>
<feature type="chain" id="PRO_5003410311" description="Secreted protein" evidence="1">
    <location>
        <begin position="20"/>
        <end position="126"/>
    </location>
</feature>
<accession>G0USM5</accession>
<gene>
    <name evidence="2" type="ORF">TCIL3000_8_6150</name>
</gene>
<reference evidence="2" key="1">
    <citation type="journal article" date="2012" name="Proc. Natl. Acad. Sci. U.S.A.">
        <title>Antigenic diversity is generated by distinct evolutionary mechanisms in African trypanosome species.</title>
        <authorList>
            <person name="Jackson A.P."/>
            <person name="Berry A."/>
            <person name="Aslett M."/>
            <person name="Allison H.C."/>
            <person name="Burton P."/>
            <person name="Vavrova-Anderson J."/>
            <person name="Brown R."/>
            <person name="Browne H."/>
            <person name="Corton N."/>
            <person name="Hauser H."/>
            <person name="Gamble J."/>
            <person name="Gilderthorp R."/>
            <person name="Marcello L."/>
            <person name="McQuillan J."/>
            <person name="Otto T.D."/>
            <person name="Quail M.A."/>
            <person name="Sanders M.J."/>
            <person name="van Tonder A."/>
            <person name="Ginger M.L."/>
            <person name="Field M.C."/>
            <person name="Barry J.D."/>
            <person name="Hertz-Fowler C."/>
            <person name="Berriman M."/>
        </authorList>
    </citation>
    <scope>NUCLEOTIDE SEQUENCE</scope>
    <source>
        <strain evidence="2">IL3000</strain>
    </source>
</reference>
<proteinExistence type="predicted"/>
<feature type="signal peptide" evidence="1">
    <location>
        <begin position="1"/>
        <end position="19"/>
    </location>
</feature>
<evidence type="ECO:0000256" key="1">
    <source>
        <dbReference type="SAM" id="SignalP"/>
    </source>
</evidence>
<dbReference type="EMBL" id="HE575321">
    <property type="protein sequence ID" value="CCC92388.1"/>
    <property type="molecule type" value="Genomic_DNA"/>
</dbReference>
<keyword evidence="1" id="KW-0732">Signal</keyword>
<dbReference type="AlphaFoldDB" id="G0USM5"/>
<organism evidence="2">
    <name type="scientific">Trypanosoma congolense (strain IL3000)</name>
    <dbReference type="NCBI Taxonomy" id="1068625"/>
    <lineage>
        <taxon>Eukaryota</taxon>
        <taxon>Discoba</taxon>
        <taxon>Euglenozoa</taxon>
        <taxon>Kinetoplastea</taxon>
        <taxon>Metakinetoplastina</taxon>
        <taxon>Trypanosomatida</taxon>
        <taxon>Trypanosomatidae</taxon>
        <taxon>Trypanosoma</taxon>
        <taxon>Nannomonas</taxon>
    </lineage>
</organism>